<dbReference type="GO" id="GO:0006020">
    <property type="term" value="P:inositol metabolic process"/>
    <property type="evidence" value="ECO:0007669"/>
    <property type="project" value="TreeGrafter"/>
</dbReference>
<feature type="binding site" evidence="1">
    <location>
        <position position="212"/>
    </location>
    <ligand>
        <name>Mg(2+)</name>
        <dbReference type="ChEBI" id="CHEBI:18420"/>
        <label>1</label>
        <note>catalytic</note>
    </ligand>
</feature>
<dbReference type="Pfam" id="PF00459">
    <property type="entry name" value="Inositol_P"/>
    <property type="match status" value="1"/>
</dbReference>
<gene>
    <name evidence="2" type="ORF">SAMN05421852_1408</name>
</gene>
<dbReference type="Gene3D" id="3.40.190.80">
    <property type="match status" value="1"/>
</dbReference>
<dbReference type="PANTHER" id="PTHR20854">
    <property type="entry name" value="INOSITOL MONOPHOSPHATASE"/>
    <property type="match status" value="1"/>
</dbReference>
<dbReference type="InterPro" id="IPR000760">
    <property type="entry name" value="Inositol_monophosphatase-like"/>
</dbReference>
<dbReference type="PANTHER" id="PTHR20854:SF4">
    <property type="entry name" value="INOSITOL-1-MONOPHOSPHATASE-RELATED"/>
    <property type="match status" value="1"/>
</dbReference>
<dbReference type="Proteomes" id="UP000199545">
    <property type="component" value="Unassembled WGS sequence"/>
</dbReference>
<accession>A0A1I3VD65</accession>
<comment type="cofactor">
    <cofactor evidence="1">
        <name>Mg(2+)</name>
        <dbReference type="ChEBI" id="CHEBI:18420"/>
    </cofactor>
</comment>
<dbReference type="RefSeq" id="WP_093231763.1">
    <property type="nucleotide sequence ID" value="NZ_FORR01000040.1"/>
</dbReference>
<dbReference type="Gene3D" id="3.30.540.10">
    <property type="entry name" value="Fructose-1,6-Bisphosphatase, subunit A, domain 1"/>
    <property type="match status" value="1"/>
</dbReference>
<evidence type="ECO:0000313" key="3">
    <source>
        <dbReference type="Proteomes" id="UP000199545"/>
    </source>
</evidence>
<evidence type="ECO:0000313" key="2">
    <source>
        <dbReference type="EMBL" id="SFJ92356.1"/>
    </source>
</evidence>
<feature type="binding site" evidence="1">
    <location>
        <position position="88"/>
    </location>
    <ligand>
        <name>Mg(2+)</name>
        <dbReference type="ChEBI" id="CHEBI:18420"/>
        <label>1</label>
        <note>catalytic</note>
    </ligand>
</feature>
<name>A0A1I3VD65_9BACL</name>
<evidence type="ECO:0000256" key="1">
    <source>
        <dbReference type="PIRSR" id="PIRSR600760-2"/>
    </source>
</evidence>
<protein>
    <submittedName>
        <fullName evidence="2">Myo-inositol-1(Or 4)-monophosphatase</fullName>
    </submittedName>
</protein>
<proteinExistence type="predicted"/>
<dbReference type="GO" id="GO:0008934">
    <property type="term" value="F:inositol monophosphate 1-phosphatase activity"/>
    <property type="evidence" value="ECO:0007669"/>
    <property type="project" value="TreeGrafter"/>
</dbReference>
<dbReference type="PRINTS" id="PR00377">
    <property type="entry name" value="IMPHPHTASES"/>
</dbReference>
<dbReference type="GO" id="GO:0046872">
    <property type="term" value="F:metal ion binding"/>
    <property type="evidence" value="ECO:0007669"/>
    <property type="project" value="UniProtKB-KW"/>
</dbReference>
<reference evidence="2 3" key="1">
    <citation type="submission" date="2016-10" db="EMBL/GenBank/DDBJ databases">
        <authorList>
            <person name="de Groot N.N."/>
        </authorList>
    </citation>
    <scope>NUCLEOTIDE SEQUENCE [LARGE SCALE GENOMIC DNA]</scope>
    <source>
        <strain evidence="2 3">DSM 44778</strain>
    </source>
</reference>
<feature type="binding site" evidence="1">
    <location>
        <position position="86"/>
    </location>
    <ligand>
        <name>Mg(2+)</name>
        <dbReference type="ChEBI" id="CHEBI:18420"/>
        <label>1</label>
        <note>catalytic</note>
    </ligand>
</feature>
<dbReference type="EMBL" id="FORR01000040">
    <property type="protein sequence ID" value="SFJ92356.1"/>
    <property type="molecule type" value="Genomic_DNA"/>
</dbReference>
<dbReference type="AlphaFoldDB" id="A0A1I3VD65"/>
<dbReference type="STRING" id="46223.SAMN05421852_1408"/>
<keyword evidence="3" id="KW-1185">Reference proteome</keyword>
<dbReference type="SUPFAM" id="SSF56655">
    <property type="entry name" value="Carbohydrate phosphatase"/>
    <property type="match status" value="1"/>
</dbReference>
<dbReference type="GO" id="GO:0007165">
    <property type="term" value="P:signal transduction"/>
    <property type="evidence" value="ECO:0007669"/>
    <property type="project" value="TreeGrafter"/>
</dbReference>
<feature type="binding site" evidence="1">
    <location>
        <position position="89"/>
    </location>
    <ligand>
        <name>Mg(2+)</name>
        <dbReference type="ChEBI" id="CHEBI:18420"/>
        <label>1</label>
        <note>catalytic</note>
    </ligand>
</feature>
<feature type="binding site" evidence="1">
    <location>
        <position position="70"/>
    </location>
    <ligand>
        <name>Mg(2+)</name>
        <dbReference type="ChEBI" id="CHEBI:18420"/>
        <label>1</label>
        <note>catalytic</note>
    </ligand>
</feature>
<dbReference type="OrthoDB" id="9772456at2"/>
<organism evidence="2 3">
    <name type="scientific">Thermoflavimicrobium dichotomicum</name>
    <dbReference type="NCBI Taxonomy" id="46223"/>
    <lineage>
        <taxon>Bacteria</taxon>
        <taxon>Bacillati</taxon>
        <taxon>Bacillota</taxon>
        <taxon>Bacilli</taxon>
        <taxon>Bacillales</taxon>
        <taxon>Thermoactinomycetaceae</taxon>
        <taxon>Thermoflavimicrobium</taxon>
    </lineage>
</organism>
<keyword evidence="1" id="KW-0479">Metal-binding</keyword>
<keyword evidence="1" id="KW-0460">Magnesium</keyword>
<sequence>MEEVLTIARQVAKEAAVEAGRLAKVRFFSGFKTREKGDYGDLVTEVDEEADRLIVNRIREHFPDHRIRSEEQGMSGEDDDWMWWVDPLDGTNNYALGIPLYGVCITLFYREQPVLGVIYDSHLEKVYTAEKGKGPCDGHPLHMRKKRSFPKMTVGWIQGHQVQKEREAMALKQALDERFKRVLRLWAPSLLWCMVARGDVDGIVLYNSEGEDLYAGVMMVQEAGGAVFDFDGRSFDGMNPEPYLVACHPENRDLFLHMIWEVLDREGKGV</sequence>